<name>A0ABR0G106_9PEZI</name>
<dbReference type="InterPro" id="IPR015422">
    <property type="entry name" value="PyrdxlP-dep_Trfase_small"/>
</dbReference>
<comment type="caution">
    <text evidence="3">The sequence shown here is derived from an EMBL/GenBank/DDBJ whole genome shotgun (WGS) entry which is preliminary data.</text>
</comment>
<reference evidence="3 4" key="1">
    <citation type="journal article" date="2023" name="bioRxiv">
        <title>High-quality genome assemblies of four members of thePodospora anserinaspecies complex.</title>
        <authorList>
            <person name="Ament-Velasquez S.L."/>
            <person name="Vogan A.A."/>
            <person name="Wallerman O."/>
            <person name="Hartmann F."/>
            <person name="Gautier V."/>
            <person name="Silar P."/>
            <person name="Giraud T."/>
            <person name="Johannesson H."/>
        </authorList>
    </citation>
    <scope>NUCLEOTIDE SEQUENCE [LARGE SCALE GENOMIC DNA]</scope>
    <source>
        <strain evidence="3 4">CBS 112042</strain>
    </source>
</reference>
<dbReference type="Gene3D" id="3.40.640.10">
    <property type="entry name" value="Type I PLP-dependent aspartate aminotransferase-like (Major domain)"/>
    <property type="match status" value="1"/>
</dbReference>
<feature type="chain" id="PRO_5046458732" description="Aminotransferase class V domain-containing protein" evidence="1">
    <location>
        <begin position="23"/>
        <end position="452"/>
    </location>
</feature>
<evidence type="ECO:0000313" key="3">
    <source>
        <dbReference type="EMBL" id="KAK4649413.1"/>
    </source>
</evidence>
<protein>
    <recommendedName>
        <fullName evidence="2">Aminotransferase class V domain-containing protein</fullName>
    </recommendedName>
</protein>
<keyword evidence="4" id="KW-1185">Reference proteome</keyword>
<feature type="signal peptide" evidence="1">
    <location>
        <begin position="1"/>
        <end position="22"/>
    </location>
</feature>
<evidence type="ECO:0000259" key="2">
    <source>
        <dbReference type="Pfam" id="PF00266"/>
    </source>
</evidence>
<dbReference type="RefSeq" id="XP_062738388.1">
    <property type="nucleotide sequence ID" value="XM_062875151.1"/>
</dbReference>
<dbReference type="PANTHER" id="PTHR43586">
    <property type="entry name" value="CYSTEINE DESULFURASE"/>
    <property type="match status" value="1"/>
</dbReference>
<keyword evidence="1" id="KW-0732">Signal</keyword>
<dbReference type="SUPFAM" id="SSF53383">
    <property type="entry name" value="PLP-dependent transferases"/>
    <property type="match status" value="1"/>
</dbReference>
<sequence>MQLSVSILVVSVLGLFLSCVFPSADRGVPWTLGGPQTESLKTSLIQMPPFTPEDIDGVRASFPALSGDYIFFNTAAGSQVLGSVADRVRDYLITPNLVNDGYKAAADFINASPDEIVFGSSATQLLYNLSHALSFSPEDEILLCPLDHESNIAPWLALAARQNLKVRWWHPQLPPEDQPGCVNPKLDLTNPPISPKTRLICLTHTTNILGTIHDIKSLSAKIRLLNPQTLLCVDGVAHAPHRRIDVKDLGVDFYVFSWYKLFGPRISQLYASPCARAQLQSMGHFFNPAESLDDKIGLAGGWCQELIYGILAVVKYLTPRWEGVVDQEERLQSVLLGLLAGLDGKITIYGEWCGDAKVRVPTVSFRVRGWKSKDFVEAIERETNGRVKVSWGTYYSVRLAKEVLGLGDDGVVRVSLAHYNTVEEIRLFYTALLKVLGLEGSGNGARESDWKI</sequence>
<evidence type="ECO:0000256" key="1">
    <source>
        <dbReference type="SAM" id="SignalP"/>
    </source>
</evidence>
<dbReference type="Gene3D" id="3.90.1150.10">
    <property type="entry name" value="Aspartate Aminotransferase, domain 1"/>
    <property type="match status" value="1"/>
</dbReference>
<gene>
    <name evidence="3" type="ORF">QC761_118650</name>
</gene>
<accession>A0ABR0G106</accession>
<dbReference type="InterPro" id="IPR015424">
    <property type="entry name" value="PyrdxlP-dep_Trfase"/>
</dbReference>
<dbReference type="InterPro" id="IPR015421">
    <property type="entry name" value="PyrdxlP-dep_Trfase_major"/>
</dbReference>
<dbReference type="Proteomes" id="UP001322138">
    <property type="component" value="Unassembled WGS sequence"/>
</dbReference>
<dbReference type="GeneID" id="87894633"/>
<dbReference type="Pfam" id="PF00266">
    <property type="entry name" value="Aminotran_5"/>
    <property type="match status" value="1"/>
</dbReference>
<dbReference type="InterPro" id="IPR000192">
    <property type="entry name" value="Aminotrans_V_dom"/>
</dbReference>
<dbReference type="EMBL" id="JAFFGZ010000001">
    <property type="protein sequence ID" value="KAK4649413.1"/>
    <property type="molecule type" value="Genomic_DNA"/>
</dbReference>
<organism evidence="3 4">
    <name type="scientific">Podospora bellae-mahoneyi</name>
    <dbReference type="NCBI Taxonomy" id="2093777"/>
    <lineage>
        <taxon>Eukaryota</taxon>
        <taxon>Fungi</taxon>
        <taxon>Dikarya</taxon>
        <taxon>Ascomycota</taxon>
        <taxon>Pezizomycotina</taxon>
        <taxon>Sordariomycetes</taxon>
        <taxon>Sordariomycetidae</taxon>
        <taxon>Sordariales</taxon>
        <taxon>Podosporaceae</taxon>
        <taxon>Podospora</taxon>
    </lineage>
</organism>
<feature type="domain" description="Aminotransferase class V" evidence="2">
    <location>
        <begin position="103"/>
        <end position="427"/>
    </location>
</feature>
<evidence type="ECO:0000313" key="4">
    <source>
        <dbReference type="Proteomes" id="UP001322138"/>
    </source>
</evidence>
<proteinExistence type="predicted"/>
<dbReference type="PANTHER" id="PTHR43586:SF21">
    <property type="entry name" value="PYRIDOXAL PHOSPHATE (PLP)-DEPENDENT ASPARTATE AMINOTRANSFERASE SUPERFAMILY"/>
    <property type="match status" value="1"/>
</dbReference>